<keyword evidence="4" id="KW-0408">Iron</keyword>
<evidence type="ECO:0000313" key="8">
    <source>
        <dbReference type="EMBL" id="MDN3711247.1"/>
    </source>
</evidence>
<dbReference type="Pfam" id="PF01497">
    <property type="entry name" value="Peripla_BP_2"/>
    <property type="match status" value="1"/>
</dbReference>
<dbReference type="SUPFAM" id="SSF53807">
    <property type="entry name" value="Helical backbone' metal receptor"/>
    <property type="match status" value="1"/>
</dbReference>
<sequence length="281" mass="30311">MRRARNFCAALALAALPAPAFAQEFPQVFDGLFGPTNVTQAPRRVVSLGYVAHDDLLALGVVPVGLRYWYGPYPQGVWPWAEAALRGESPEVLRGEISFERIALLDPDLIYAVSSGISAQEFRMLSRIAPTIASAPEYGAYNTPWDALALGIGRATGHAAEAQARIDAIRARFGEIRDAHPEWAGMTAVAATYSGGAPAVFLPGDARADVLINLGFRIPEALEPHRGESFYRELSPEDLAPMDADLILWIGGPPRPQRSRPCPCAPLCARPEPVARSGRTS</sequence>
<evidence type="ECO:0000256" key="6">
    <source>
        <dbReference type="SAM" id="SignalP"/>
    </source>
</evidence>
<dbReference type="InterPro" id="IPR002491">
    <property type="entry name" value="ABC_transptr_periplasmic_BD"/>
</dbReference>
<keyword evidence="3" id="KW-0813">Transport</keyword>
<keyword evidence="4" id="KW-0406">Ion transport</keyword>
<evidence type="ECO:0000256" key="5">
    <source>
        <dbReference type="ARBA" id="ARBA00022729"/>
    </source>
</evidence>
<comment type="subcellular location">
    <subcellularLocation>
        <location evidence="1">Cell envelope</location>
    </subcellularLocation>
</comment>
<comment type="similarity">
    <text evidence="2">Belongs to the bacterial solute-binding protein 8 family.</text>
</comment>
<feature type="chain" id="PRO_5045054979" evidence="6">
    <location>
        <begin position="23"/>
        <end position="281"/>
    </location>
</feature>
<reference evidence="9" key="1">
    <citation type="journal article" date="2019" name="Int. J. Syst. Evol. Microbiol.">
        <title>The Global Catalogue of Microorganisms (GCM) 10K type strain sequencing project: providing services to taxonomists for standard genome sequencing and annotation.</title>
        <authorList>
            <consortium name="The Broad Institute Genomics Platform"/>
            <consortium name="The Broad Institute Genome Sequencing Center for Infectious Disease"/>
            <person name="Wu L."/>
            <person name="Ma J."/>
        </authorList>
    </citation>
    <scope>NUCLEOTIDE SEQUENCE [LARGE SCALE GENOMIC DNA]</scope>
    <source>
        <strain evidence="9">CECT 8482</strain>
    </source>
</reference>
<comment type="caution">
    <text evidence="8">The sequence shown here is derived from an EMBL/GenBank/DDBJ whole genome shotgun (WGS) entry which is preliminary data.</text>
</comment>
<feature type="domain" description="Fe/B12 periplasmic-binding" evidence="7">
    <location>
        <begin position="44"/>
        <end position="281"/>
    </location>
</feature>
<evidence type="ECO:0000256" key="4">
    <source>
        <dbReference type="ARBA" id="ARBA00022496"/>
    </source>
</evidence>
<evidence type="ECO:0000256" key="2">
    <source>
        <dbReference type="ARBA" id="ARBA00008814"/>
    </source>
</evidence>
<evidence type="ECO:0000313" key="9">
    <source>
        <dbReference type="Proteomes" id="UP001243846"/>
    </source>
</evidence>
<evidence type="ECO:0000259" key="7">
    <source>
        <dbReference type="PROSITE" id="PS50983"/>
    </source>
</evidence>
<keyword evidence="4" id="KW-0410">Iron transport</keyword>
<dbReference type="EMBL" id="JAUFRC010000001">
    <property type="protein sequence ID" value="MDN3711247.1"/>
    <property type="molecule type" value="Genomic_DNA"/>
</dbReference>
<keyword evidence="5 6" id="KW-0732">Signal</keyword>
<dbReference type="PROSITE" id="PS50983">
    <property type="entry name" value="FE_B12_PBP"/>
    <property type="match status" value="1"/>
</dbReference>
<feature type="signal peptide" evidence="6">
    <location>
        <begin position="1"/>
        <end position="22"/>
    </location>
</feature>
<keyword evidence="9" id="KW-1185">Reference proteome</keyword>
<dbReference type="PANTHER" id="PTHR30532">
    <property type="entry name" value="IRON III DICITRATE-BINDING PERIPLASMIC PROTEIN"/>
    <property type="match status" value="1"/>
</dbReference>
<gene>
    <name evidence="8" type="ORF">QWZ10_04290</name>
</gene>
<evidence type="ECO:0000256" key="3">
    <source>
        <dbReference type="ARBA" id="ARBA00022448"/>
    </source>
</evidence>
<dbReference type="Gene3D" id="3.40.50.1980">
    <property type="entry name" value="Nitrogenase molybdenum iron protein domain"/>
    <property type="match status" value="2"/>
</dbReference>
<dbReference type="InterPro" id="IPR051313">
    <property type="entry name" value="Bact_iron-sidero_bind"/>
</dbReference>
<dbReference type="RefSeq" id="WP_377785938.1">
    <property type="nucleotide sequence ID" value="NZ_JBHUOC010000001.1"/>
</dbReference>
<dbReference type="PANTHER" id="PTHR30532:SF24">
    <property type="entry name" value="FERRIC ENTEROBACTIN-BINDING PERIPLASMIC PROTEIN FEPB"/>
    <property type="match status" value="1"/>
</dbReference>
<protein>
    <submittedName>
        <fullName evidence="8">ABC transporter substrate-binding protein</fullName>
    </submittedName>
</protein>
<name>A0ABT8D749_9RHOB</name>
<evidence type="ECO:0000256" key="1">
    <source>
        <dbReference type="ARBA" id="ARBA00004196"/>
    </source>
</evidence>
<organism evidence="8 9">
    <name type="scientific">Paracoccus cavernae</name>
    <dbReference type="NCBI Taxonomy" id="1571207"/>
    <lineage>
        <taxon>Bacteria</taxon>
        <taxon>Pseudomonadati</taxon>
        <taxon>Pseudomonadota</taxon>
        <taxon>Alphaproteobacteria</taxon>
        <taxon>Rhodobacterales</taxon>
        <taxon>Paracoccaceae</taxon>
        <taxon>Paracoccus</taxon>
    </lineage>
</organism>
<accession>A0ABT8D749</accession>
<proteinExistence type="inferred from homology"/>
<dbReference type="Proteomes" id="UP001243846">
    <property type="component" value="Unassembled WGS sequence"/>
</dbReference>